<dbReference type="PANTHER" id="PTHR40763">
    <property type="entry name" value="MEMBRANE PROTEIN-RELATED"/>
    <property type="match status" value="1"/>
</dbReference>
<keyword evidence="4" id="KW-1185">Reference proteome</keyword>
<dbReference type="Proteomes" id="UP001519332">
    <property type="component" value="Unassembled WGS sequence"/>
</dbReference>
<feature type="region of interest" description="Disordered" evidence="1">
    <location>
        <begin position="1"/>
        <end position="22"/>
    </location>
</feature>
<dbReference type="EMBL" id="JAGINW010000001">
    <property type="protein sequence ID" value="MBP2321978.1"/>
    <property type="molecule type" value="Genomic_DNA"/>
</dbReference>
<protein>
    <recommendedName>
        <fullName evidence="2">DUF1707 domain-containing protein</fullName>
    </recommendedName>
</protein>
<accession>A0ABS4TC18</accession>
<dbReference type="Pfam" id="PF08044">
    <property type="entry name" value="DUF1707"/>
    <property type="match status" value="1"/>
</dbReference>
<dbReference type="PANTHER" id="PTHR40763:SF5">
    <property type="entry name" value="MEMBRANE PROTEIN"/>
    <property type="match status" value="1"/>
</dbReference>
<gene>
    <name evidence="3" type="ORF">JOF56_002363</name>
</gene>
<sequence>MADEGETLGRMQPRPEIDPRDLRVSDGEREHVAGLLNKALARGLIDLDTFSERVAAAAGARTRGELNAVVIDLPGVVIRNDPNGRGG</sequence>
<name>A0ABS4TC18_9PSEU</name>
<proteinExistence type="predicted"/>
<evidence type="ECO:0000256" key="1">
    <source>
        <dbReference type="SAM" id="MobiDB-lite"/>
    </source>
</evidence>
<reference evidence="3 4" key="1">
    <citation type="submission" date="2021-03" db="EMBL/GenBank/DDBJ databases">
        <title>Sequencing the genomes of 1000 actinobacteria strains.</title>
        <authorList>
            <person name="Klenk H.-P."/>
        </authorList>
    </citation>
    <scope>NUCLEOTIDE SEQUENCE [LARGE SCALE GENOMIC DNA]</scope>
    <source>
        <strain evidence="3 4">DSM 46670</strain>
    </source>
</reference>
<dbReference type="RefSeq" id="WP_372447862.1">
    <property type="nucleotide sequence ID" value="NZ_JAGINW010000001.1"/>
</dbReference>
<feature type="compositionally biased region" description="Basic and acidic residues" evidence="1">
    <location>
        <begin position="13"/>
        <end position="22"/>
    </location>
</feature>
<organism evidence="3 4">
    <name type="scientific">Kibdelosporangium banguiense</name>
    <dbReference type="NCBI Taxonomy" id="1365924"/>
    <lineage>
        <taxon>Bacteria</taxon>
        <taxon>Bacillati</taxon>
        <taxon>Actinomycetota</taxon>
        <taxon>Actinomycetes</taxon>
        <taxon>Pseudonocardiales</taxon>
        <taxon>Pseudonocardiaceae</taxon>
        <taxon>Kibdelosporangium</taxon>
    </lineage>
</organism>
<evidence type="ECO:0000313" key="4">
    <source>
        <dbReference type="Proteomes" id="UP001519332"/>
    </source>
</evidence>
<feature type="domain" description="DUF1707" evidence="2">
    <location>
        <begin position="22"/>
        <end position="74"/>
    </location>
</feature>
<evidence type="ECO:0000313" key="3">
    <source>
        <dbReference type="EMBL" id="MBP2321978.1"/>
    </source>
</evidence>
<dbReference type="InterPro" id="IPR012551">
    <property type="entry name" value="DUF1707_SHOCT-like"/>
</dbReference>
<evidence type="ECO:0000259" key="2">
    <source>
        <dbReference type="Pfam" id="PF08044"/>
    </source>
</evidence>
<comment type="caution">
    <text evidence="3">The sequence shown here is derived from an EMBL/GenBank/DDBJ whole genome shotgun (WGS) entry which is preliminary data.</text>
</comment>